<dbReference type="Gene3D" id="2.40.30.170">
    <property type="match status" value="1"/>
</dbReference>
<dbReference type="SUPFAM" id="SSF111369">
    <property type="entry name" value="HlyD-like secretion proteins"/>
    <property type="match status" value="2"/>
</dbReference>
<feature type="domain" description="CusB-like beta-barrel" evidence="4">
    <location>
        <begin position="240"/>
        <end position="323"/>
    </location>
</feature>
<dbReference type="PANTHER" id="PTHR32347">
    <property type="entry name" value="EFFLUX SYSTEM COMPONENT YKNX-RELATED"/>
    <property type="match status" value="1"/>
</dbReference>
<dbReference type="GO" id="GO:0030313">
    <property type="term" value="C:cell envelope"/>
    <property type="evidence" value="ECO:0007669"/>
    <property type="project" value="UniProtKB-SubCell"/>
</dbReference>
<evidence type="ECO:0000256" key="1">
    <source>
        <dbReference type="ARBA" id="ARBA00004196"/>
    </source>
</evidence>
<keyword evidence="2" id="KW-0175">Coiled coil</keyword>
<gene>
    <name evidence="5" type="primary">ybhG</name>
    <name evidence="5" type="ORF">DESHY_110234</name>
</gene>
<evidence type="ECO:0000256" key="2">
    <source>
        <dbReference type="ARBA" id="ARBA00023054"/>
    </source>
</evidence>
<evidence type="ECO:0000259" key="4">
    <source>
        <dbReference type="Pfam" id="PF25954"/>
    </source>
</evidence>
<dbReference type="Gene3D" id="1.10.287.470">
    <property type="entry name" value="Helix hairpin bin"/>
    <property type="match status" value="1"/>
</dbReference>
<comment type="subcellular location">
    <subcellularLocation>
        <location evidence="1">Cell envelope</location>
    </subcellularLocation>
</comment>
<dbReference type="STRING" id="1121428.DESHY_110234"/>
<comment type="caution">
    <text evidence="5">The sequence shown here is derived from an EMBL/GenBank/DDBJ whole genome shotgun (WGS) entry which is preliminary data.</text>
</comment>
<evidence type="ECO:0000313" key="6">
    <source>
        <dbReference type="Proteomes" id="UP000009315"/>
    </source>
</evidence>
<dbReference type="EMBL" id="CAOS01000003">
    <property type="protein sequence ID" value="CCO07290.1"/>
    <property type="molecule type" value="Genomic_DNA"/>
</dbReference>
<organism evidence="5 6">
    <name type="scientific">Desulforamulus hydrothermalis Lam5 = DSM 18033</name>
    <dbReference type="NCBI Taxonomy" id="1121428"/>
    <lineage>
        <taxon>Bacteria</taxon>
        <taxon>Bacillati</taxon>
        <taxon>Bacillota</taxon>
        <taxon>Clostridia</taxon>
        <taxon>Eubacteriales</taxon>
        <taxon>Peptococcaceae</taxon>
        <taxon>Desulforamulus</taxon>
    </lineage>
</organism>
<dbReference type="Pfam" id="PF25881">
    <property type="entry name" value="HH_YBHG"/>
    <property type="match status" value="1"/>
</dbReference>
<reference evidence="5 6" key="1">
    <citation type="journal article" date="2013" name="Genome Announc.">
        <title>Genome Sequence of the Sulfate-Reducing Bacterium Desulfotomaculum hydrothermale Lam5(T).</title>
        <authorList>
            <person name="Amin O."/>
            <person name="Fardeau M.L."/>
            <person name="Valette O."/>
            <person name="Hirschler-Rea A."/>
            <person name="Barbe V."/>
            <person name="Medigue C."/>
            <person name="Vacherie B."/>
            <person name="Ollivier B."/>
            <person name="Bertin P.N."/>
            <person name="Dolla A."/>
        </authorList>
    </citation>
    <scope>NUCLEOTIDE SEQUENCE [LARGE SCALE GENOMIC DNA]</scope>
    <source>
        <strain evidence="6">Lam5 / DSM 18033</strain>
    </source>
</reference>
<sequence length="324" mass="35225">MKKKALVIVLAVLLTAGSYWGYHRYGTQEEKVLTATGTIEATRVELSAKVFGTLGSLAINSGDPVKKGQLVGQVVRNDLVAQKERDALGVLKAEAQLRDLTSGARSQEITDAAAAVNIAQVGYEKARADLQRGEQLFKEGAISEDQWEKLSLDLKIKQNQLESARAKLSLLASGSRPDAITAAKMELERSRAVLKASEALLEDTKIISPINGTVLSKNREPGEFVQAGASVATVADLNDMWIKVYVPTDDLPKIKLNQKVRFTVSGSGQEYQGVIEEIASQGEYTPKTIQTKKERTNIVYGVKIRINNQDGTLKPGMPADVVFE</sequence>
<keyword evidence="6" id="KW-1185">Reference proteome</keyword>
<dbReference type="Pfam" id="PF25954">
    <property type="entry name" value="Beta-barrel_RND_2"/>
    <property type="match status" value="1"/>
</dbReference>
<dbReference type="Proteomes" id="UP000009315">
    <property type="component" value="Unassembled WGS sequence"/>
</dbReference>
<dbReference type="RefSeq" id="WP_008410112.1">
    <property type="nucleotide sequence ID" value="NZ_CAOS01000003.1"/>
</dbReference>
<evidence type="ECO:0000313" key="5">
    <source>
        <dbReference type="EMBL" id="CCO07290.1"/>
    </source>
</evidence>
<feature type="domain" description="YbhG-like alpha-helical hairpin" evidence="3">
    <location>
        <begin position="89"/>
        <end position="202"/>
    </location>
</feature>
<dbReference type="InterPro" id="IPR058792">
    <property type="entry name" value="Beta-barrel_RND_2"/>
</dbReference>
<dbReference type="Gene3D" id="2.40.50.100">
    <property type="match status" value="1"/>
</dbReference>
<accession>K8DXK5</accession>
<proteinExistence type="predicted"/>
<protein>
    <submittedName>
        <fullName evidence="5">Putative membrane fusion protein (MFP) component of efflux pump, membrane anchor UPF0194 family</fullName>
    </submittedName>
</protein>
<evidence type="ECO:0000259" key="3">
    <source>
        <dbReference type="Pfam" id="PF25881"/>
    </source>
</evidence>
<dbReference type="OrthoDB" id="9778236at2"/>
<name>K8DXK5_9FIRM</name>
<dbReference type="PANTHER" id="PTHR32347:SF23">
    <property type="entry name" value="BLL5650 PROTEIN"/>
    <property type="match status" value="1"/>
</dbReference>
<dbReference type="InterPro" id="IPR059052">
    <property type="entry name" value="HH_YbhG-like"/>
</dbReference>
<dbReference type="AlphaFoldDB" id="K8DXK5"/>
<dbReference type="InterPro" id="IPR050465">
    <property type="entry name" value="UPF0194_transport"/>
</dbReference>
<dbReference type="eggNOG" id="COG0845">
    <property type="taxonomic scope" value="Bacteria"/>
</dbReference>